<dbReference type="Gene3D" id="3.40.50.300">
    <property type="entry name" value="P-loop containing nucleotide triphosphate hydrolases"/>
    <property type="match status" value="1"/>
</dbReference>
<dbReference type="SUPFAM" id="SSF52540">
    <property type="entry name" value="P-loop containing nucleoside triphosphate hydrolases"/>
    <property type="match status" value="1"/>
</dbReference>
<dbReference type="EMBL" id="JBHSAC010000008">
    <property type="protein sequence ID" value="MFC3931355.1"/>
    <property type="molecule type" value="Genomic_DNA"/>
</dbReference>
<dbReference type="Pfam" id="PF00005">
    <property type="entry name" value="ABC_tran"/>
    <property type="match status" value="1"/>
</dbReference>
<comment type="similarity">
    <text evidence="1">Belongs to the ABC transporter superfamily.</text>
</comment>
<gene>
    <name evidence="6" type="ORF">ACFOSE_00860</name>
</gene>
<organism evidence="6 7">
    <name type="scientific">Streptococcus dentapri</name>
    <dbReference type="NCBI Taxonomy" id="573564"/>
    <lineage>
        <taxon>Bacteria</taxon>
        <taxon>Bacillati</taxon>
        <taxon>Bacillota</taxon>
        <taxon>Bacilli</taxon>
        <taxon>Lactobacillales</taxon>
        <taxon>Streptococcaceae</taxon>
        <taxon>Streptococcus</taxon>
    </lineage>
</organism>
<feature type="domain" description="ABC transporter" evidence="5">
    <location>
        <begin position="7"/>
        <end position="227"/>
    </location>
</feature>
<evidence type="ECO:0000313" key="6">
    <source>
        <dbReference type="EMBL" id="MFC3931355.1"/>
    </source>
</evidence>
<comment type="caution">
    <text evidence="6">The sequence shown here is derived from an EMBL/GenBank/DDBJ whole genome shotgun (WGS) entry which is preliminary data.</text>
</comment>
<reference evidence="7" key="1">
    <citation type="journal article" date="2019" name="Int. J. Syst. Evol. Microbiol.">
        <title>The Global Catalogue of Microorganisms (GCM) 10K type strain sequencing project: providing services to taxonomists for standard genome sequencing and annotation.</title>
        <authorList>
            <consortium name="The Broad Institute Genomics Platform"/>
            <consortium name="The Broad Institute Genome Sequencing Center for Infectious Disease"/>
            <person name="Wu L."/>
            <person name="Ma J."/>
        </authorList>
    </citation>
    <scope>NUCLEOTIDE SEQUENCE [LARGE SCALE GENOMIC DNA]</scope>
    <source>
        <strain evidence="7">CCUG 58728</strain>
    </source>
</reference>
<name>A0ABV8CZD9_9STRE</name>
<evidence type="ECO:0000256" key="1">
    <source>
        <dbReference type="ARBA" id="ARBA00005417"/>
    </source>
</evidence>
<dbReference type="GO" id="GO:0005524">
    <property type="term" value="F:ATP binding"/>
    <property type="evidence" value="ECO:0007669"/>
    <property type="project" value="UniProtKB-KW"/>
</dbReference>
<evidence type="ECO:0000256" key="3">
    <source>
        <dbReference type="ARBA" id="ARBA00022741"/>
    </source>
</evidence>
<evidence type="ECO:0000313" key="7">
    <source>
        <dbReference type="Proteomes" id="UP001595901"/>
    </source>
</evidence>
<dbReference type="PANTHER" id="PTHR43335">
    <property type="entry name" value="ABC TRANSPORTER, ATP-BINDING PROTEIN"/>
    <property type="match status" value="1"/>
</dbReference>
<sequence length="308" mass="34197">MKTDILLTVKDVSISFGKVKALSHINCEFSERNGVIGLIGPNGAGKTTLIHSVFGFNKQNMVSGKILSSNKEMAYCPDTPEFPSNLTAFEVLTYSALISQFPDVSKKRKEELLTIVGLLDNKDQIASSFSRGMKQRLGIAASLILNPKILFLDEPTSALDPMGREDILNIIHNLSKDVTVVVSSHDLDDIQKIADGLIVLNKGKLIYSGGLNNFLKLFKEVAYIEVKEVSYRQKIISLLANHQIEILEGGDQFGENIITFLPEDFPKVLDLIDRQTASYIKLCINGENNLYHAFSKAIHQKKEELNVD</sequence>
<dbReference type="InterPro" id="IPR027417">
    <property type="entry name" value="P-loop_NTPase"/>
</dbReference>
<accession>A0ABV8CZD9</accession>
<evidence type="ECO:0000256" key="2">
    <source>
        <dbReference type="ARBA" id="ARBA00022448"/>
    </source>
</evidence>
<protein>
    <submittedName>
        <fullName evidence="6">ABC transporter ATP-binding protein</fullName>
    </submittedName>
</protein>
<keyword evidence="2" id="KW-0813">Transport</keyword>
<evidence type="ECO:0000259" key="5">
    <source>
        <dbReference type="PROSITE" id="PS50893"/>
    </source>
</evidence>
<keyword evidence="7" id="KW-1185">Reference proteome</keyword>
<keyword evidence="3" id="KW-0547">Nucleotide-binding</keyword>
<dbReference type="InterPro" id="IPR003593">
    <property type="entry name" value="AAA+_ATPase"/>
</dbReference>
<dbReference type="InterPro" id="IPR003439">
    <property type="entry name" value="ABC_transporter-like_ATP-bd"/>
</dbReference>
<dbReference type="RefSeq" id="WP_380429254.1">
    <property type="nucleotide sequence ID" value="NZ_JBHSAC010000008.1"/>
</dbReference>
<evidence type="ECO:0000256" key="4">
    <source>
        <dbReference type="ARBA" id="ARBA00022840"/>
    </source>
</evidence>
<dbReference type="PROSITE" id="PS50893">
    <property type="entry name" value="ABC_TRANSPORTER_2"/>
    <property type="match status" value="1"/>
</dbReference>
<dbReference type="SMART" id="SM00382">
    <property type="entry name" value="AAA"/>
    <property type="match status" value="1"/>
</dbReference>
<keyword evidence="4 6" id="KW-0067">ATP-binding</keyword>
<dbReference type="Proteomes" id="UP001595901">
    <property type="component" value="Unassembled WGS sequence"/>
</dbReference>
<proteinExistence type="inferred from homology"/>